<feature type="transmembrane region" description="Helical" evidence="1">
    <location>
        <begin position="68"/>
        <end position="86"/>
    </location>
</feature>
<evidence type="ECO:0000313" key="3">
    <source>
        <dbReference type="Proteomes" id="UP000321577"/>
    </source>
</evidence>
<keyword evidence="3" id="KW-1185">Reference proteome</keyword>
<comment type="caution">
    <text evidence="2">The sequence shown here is derived from an EMBL/GenBank/DDBJ whole genome shotgun (WGS) entry which is preliminary data.</text>
</comment>
<accession>A0A512M349</accession>
<dbReference type="Proteomes" id="UP000321577">
    <property type="component" value="Unassembled WGS sequence"/>
</dbReference>
<keyword evidence="1" id="KW-1133">Transmembrane helix</keyword>
<organism evidence="2 3">
    <name type="scientific">Brevifollis gellanilyticus</name>
    <dbReference type="NCBI Taxonomy" id="748831"/>
    <lineage>
        <taxon>Bacteria</taxon>
        <taxon>Pseudomonadati</taxon>
        <taxon>Verrucomicrobiota</taxon>
        <taxon>Verrucomicrobiia</taxon>
        <taxon>Verrucomicrobiales</taxon>
        <taxon>Verrucomicrobiaceae</taxon>
    </lineage>
</organism>
<gene>
    <name evidence="2" type="ORF">BGE01nite_00320</name>
</gene>
<dbReference type="EMBL" id="BKAG01000001">
    <property type="protein sequence ID" value="GEP40741.1"/>
    <property type="molecule type" value="Genomic_DNA"/>
</dbReference>
<feature type="transmembrane region" description="Helical" evidence="1">
    <location>
        <begin position="37"/>
        <end position="56"/>
    </location>
</feature>
<feature type="transmembrane region" description="Helical" evidence="1">
    <location>
        <begin position="6"/>
        <end position="30"/>
    </location>
</feature>
<sequence>MAAIQQSITIGYFCAAFGGVATLALAYAFVRTRRVRFTLPVAGLLMLVHPAWTVSATRGDCGFFKREVSYILTAVFIGLLIYQYVLSRRAA</sequence>
<proteinExistence type="predicted"/>
<protein>
    <submittedName>
        <fullName evidence="2">Uncharacterized protein</fullName>
    </submittedName>
</protein>
<reference evidence="2 3" key="1">
    <citation type="submission" date="2019-07" db="EMBL/GenBank/DDBJ databases">
        <title>Whole genome shotgun sequence of Brevifollis gellanilyticus NBRC 108608.</title>
        <authorList>
            <person name="Hosoyama A."/>
            <person name="Uohara A."/>
            <person name="Ohji S."/>
            <person name="Ichikawa N."/>
        </authorList>
    </citation>
    <scope>NUCLEOTIDE SEQUENCE [LARGE SCALE GENOMIC DNA]</scope>
    <source>
        <strain evidence="2 3">NBRC 108608</strain>
    </source>
</reference>
<evidence type="ECO:0000313" key="2">
    <source>
        <dbReference type="EMBL" id="GEP40741.1"/>
    </source>
</evidence>
<evidence type="ECO:0000256" key="1">
    <source>
        <dbReference type="SAM" id="Phobius"/>
    </source>
</evidence>
<name>A0A512M349_9BACT</name>
<keyword evidence="1" id="KW-0472">Membrane</keyword>
<keyword evidence="1" id="KW-0812">Transmembrane</keyword>
<dbReference type="AlphaFoldDB" id="A0A512M349"/>